<dbReference type="OrthoDB" id="1141916at2"/>
<accession>A0A556N0P6</accession>
<proteinExistence type="predicted"/>
<dbReference type="RefSeq" id="WP_144332727.1">
    <property type="nucleotide sequence ID" value="NZ_VLPL01000003.1"/>
</dbReference>
<keyword evidence="2" id="KW-1185">Reference proteome</keyword>
<evidence type="ECO:0000313" key="2">
    <source>
        <dbReference type="Proteomes" id="UP000316008"/>
    </source>
</evidence>
<dbReference type="Proteomes" id="UP000316008">
    <property type="component" value="Unassembled WGS sequence"/>
</dbReference>
<evidence type="ECO:0000313" key="1">
    <source>
        <dbReference type="EMBL" id="TSJ45772.1"/>
    </source>
</evidence>
<reference evidence="1 2" key="1">
    <citation type="submission" date="2019-07" db="EMBL/GenBank/DDBJ databases">
        <authorList>
            <person name="Huq M.A."/>
        </authorList>
    </citation>
    <scope>NUCLEOTIDE SEQUENCE [LARGE SCALE GENOMIC DNA]</scope>
    <source>
        <strain evidence="1 2">MAH-3</strain>
    </source>
</reference>
<sequence length="332" mass="39551">MKKVTFILFFAAIYDVNAQCESTDFISMTPTLDYPYVKEHILTKRTIPYEYVREADVVWSKRVWREIDLREKINHPLYYPFDHHTPSGQYVRNTNCWSLWTIMRHHIIQGELKIFSPYNPYQFDILDGDQFKYPIAPGPGGNYCNDSVFRDEVFYYLGKVGPGSDVILSTWDGRDSTRWVNGVEEYVYADPDTMWIDSEHIVKYLLKEDWFFDKERSVMDVRILGIAPVVLKEETAPNGQKMISGLETKFWVYFPHLRYLLSNYYVYNEKNDAQWMSFDDLFWKRRFSSNVYKESNVFDRSIDSYRTGVDALQESVDIIESIRTFEQDVWNF</sequence>
<name>A0A556N0P6_9FLAO</name>
<organism evidence="1 2">
    <name type="scientific">Fluviicola chungangensis</name>
    <dbReference type="NCBI Taxonomy" id="2597671"/>
    <lineage>
        <taxon>Bacteria</taxon>
        <taxon>Pseudomonadati</taxon>
        <taxon>Bacteroidota</taxon>
        <taxon>Flavobacteriia</taxon>
        <taxon>Flavobacteriales</taxon>
        <taxon>Crocinitomicaceae</taxon>
        <taxon>Fluviicola</taxon>
    </lineage>
</organism>
<dbReference type="AlphaFoldDB" id="A0A556N0P6"/>
<protein>
    <submittedName>
        <fullName evidence="1">Gliding motility protein GldN</fullName>
    </submittedName>
</protein>
<dbReference type="Pfam" id="PF19841">
    <property type="entry name" value="GldN"/>
    <property type="match status" value="1"/>
</dbReference>
<dbReference type="EMBL" id="VLPL01000003">
    <property type="protein sequence ID" value="TSJ45772.1"/>
    <property type="molecule type" value="Genomic_DNA"/>
</dbReference>
<dbReference type="NCBIfam" id="TIGR03523">
    <property type="entry name" value="GldN"/>
    <property type="match status" value="1"/>
</dbReference>
<gene>
    <name evidence="1" type="primary">gldN</name>
    <name evidence="1" type="ORF">FO442_08465</name>
</gene>
<comment type="caution">
    <text evidence="1">The sequence shown here is derived from an EMBL/GenBank/DDBJ whole genome shotgun (WGS) entry which is preliminary data.</text>
</comment>
<dbReference type="InterPro" id="IPR019847">
    <property type="entry name" value="Gliding_motility_assoc_GldN"/>
</dbReference>